<keyword evidence="2 5" id="KW-0812">Transmembrane</keyword>
<gene>
    <name evidence="6" type="ORF">ABW286_22805</name>
</gene>
<keyword evidence="4 5" id="KW-0472">Membrane</keyword>
<feature type="transmembrane region" description="Helical" evidence="5">
    <location>
        <begin position="67"/>
        <end position="84"/>
    </location>
</feature>
<feature type="transmembrane region" description="Helical" evidence="5">
    <location>
        <begin position="143"/>
        <end position="163"/>
    </location>
</feature>
<dbReference type="Proteomes" id="UP001554567">
    <property type="component" value="Unassembled WGS sequence"/>
</dbReference>
<evidence type="ECO:0000313" key="6">
    <source>
        <dbReference type="EMBL" id="MEW5291971.1"/>
    </source>
</evidence>
<dbReference type="Pfam" id="PF04610">
    <property type="entry name" value="TrbL"/>
    <property type="match status" value="1"/>
</dbReference>
<feature type="transmembrane region" description="Helical" evidence="5">
    <location>
        <begin position="28"/>
        <end position="46"/>
    </location>
</feature>
<evidence type="ECO:0000256" key="5">
    <source>
        <dbReference type="SAM" id="Phobius"/>
    </source>
</evidence>
<organism evidence="6 7">
    <name type="scientific">Erwinia papayae</name>
    <dbReference type="NCBI Taxonomy" id="206499"/>
    <lineage>
        <taxon>Bacteria</taxon>
        <taxon>Pseudomonadati</taxon>
        <taxon>Pseudomonadota</taxon>
        <taxon>Gammaproteobacteria</taxon>
        <taxon>Enterobacterales</taxon>
        <taxon>Erwiniaceae</taxon>
        <taxon>Erwinia</taxon>
    </lineage>
</organism>
<feature type="transmembrane region" description="Helical" evidence="5">
    <location>
        <begin position="241"/>
        <end position="261"/>
    </location>
</feature>
<keyword evidence="7" id="KW-1185">Reference proteome</keyword>
<sequence length="314" mass="33745">MSVEIVQPIFTAIDNSLQGTLVTGTANFMKGVSLVFGAFWIIYILMESLTWYFKGMTVAIYEFFRDCGKVVFITFFAIGLQPYMNMVVPFVTNAPGEITQLLTGVSGGSTNQIDVLINAFISTAIKIAGSLNFNIFTSQISSIVAGVACFILFLLGGFAFLGVCVATLIVLKICTTVFLAIGPLFIMFALFKKTEQYFWGWINLVGGFVLTNILFGVVVALEINYINNNVISDSGLLKADWISVLSMPLIFGAFAAVAQVIPNYAAQVMSGSPVGDGGGIRSMLGSNMAGIKAGMQMGKGIGRVSSRIRKNRIA</sequence>
<feature type="transmembrane region" description="Helical" evidence="5">
    <location>
        <begin position="169"/>
        <end position="191"/>
    </location>
</feature>
<protein>
    <submittedName>
        <fullName evidence="6">Type IV secretion system protein</fullName>
    </submittedName>
</protein>
<evidence type="ECO:0000256" key="1">
    <source>
        <dbReference type="ARBA" id="ARBA00004141"/>
    </source>
</evidence>
<comment type="subcellular location">
    <subcellularLocation>
        <location evidence="1">Membrane</location>
        <topology evidence="1">Multi-pass membrane protein</topology>
    </subcellularLocation>
</comment>
<dbReference type="InterPro" id="IPR007688">
    <property type="entry name" value="Conjugal_tfr_TrbL/VirB6"/>
</dbReference>
<keyword evidence="3 5" id="KW-1133">Transmembrane helix</keyword>
<reference evidence="6 7" key="1">
    <citation type="submission" date="2024-07" db="EMBL/GenBank/DDBJ databases">
        <authorList>
            <person name="Dulla G.F.J."/>
            <person name="Delorm J.G."/>
        </authorList>
    </citation>
    <scope>NUCLEOTIDE SEQUENCE [LARGE SCALE GENOMIC DNA]</scope>
    <source>
        <strain evidence="6 7">JGD 233</strain>
    </source>
</reference>
<feature type="transmembrane region" description="Helical" evidence="5">
    <location>
        <begin position="115"/>
        <end position="136"/>
    </location>
</feature>
<evidence type="ECO:0000256" key="2">
    <source>
        <dbReference type="ARBA" id="ARBA00022692"/>
    </source>
</evidence>
<comment type="caution">
    <text evidence="6">The sequence shown here is derived from an EMBL/GenBank/DDBJ whole genome shotgun (WGS) entry which is preliminary data.</text>
</comment>
<name>A0ABV3N881_9GAMM</name>
<proteinExistence type="predicted"/>
<evidence type="ECO:0000256" key="4">
    <source>
        <dbReference type="ARBA" id="ARBA00023136"/>
    </source>
</evidence>
<dbReference type="EMBL" id="JBFKZN010000024">
    <property type="protein sequence ID" value="MEW5291971.1"/>
    <property type="molecule type" value="Genomic_DNA"/>
</dbReference>
<evidence type="ECO:0000313" key="7">
    <source>
        <dbReference type="Proteomes" id="UP001554567"/>
    </source>
</evidence>
<accession>A0ABV3N881</accession>
<feature type="transmembrane region" description="Helical" evidence="5">
    <location>
        <begin position="198"/>
        <end position="221"/>
    </location>
</feature>
<dbReference type="RefSeq" id="WP_367168789.1">
    <property type="nucleotide sequence ID" value="NZ_JBFKZN010000024.1"/>
</dbReference>
<evidence type="ECO:0000256" key="3">
    <source>
        <dbReference type="ARBA" id="ARBA00022989"/>
    </source>
</evidence>